<comment type="subcellular location">
    <subcellularLocation>
        <location evidence="1">Cell membrane</location>
    </subcellularLocation>
    <subcellularLocation>
        <location evidence="2">Cell projection</location>
        <location evidence="2">Neuron projection</location>
    </subcellularLocation>
</comment>
<dbReference type="GO" id="GO:0051260">
    <property type="term" value="P:protein homooligomerization"/>
    <property type="evidence" value="ECO:0007669"/>
    <property type="project" value="InterPro"/>
</dbReference>
<comment type="caution">
    <text evidence="9">The sequence shown here is derived from an EMBL/GenBank/DDBJ whole genome shotgun (WGS) entry which is preliminary data.</text>
</comment>
<accession>A0AAN8P917</accession>
<dbReference type="CDD" id="cd22204">
    <property type="entry name" value="H1_KCTD12-like"/>
    <property type="match status" value="1"/>
</dbReference>
<dbReference type="EMBL" id="JAZGQO010000011">
    <property type="protein sequence ID" value="KAK6173607.1"/>
    <property type="molecule type" value="Genomic_DNA"/>
</dbReference>
<gene>
    <name evidence="9" type="ORF">SNE40_017026</name>
</gene>
<evidence type="ECO:0000259" key="7">
    <source>
        <dbReference type="Pfam" id="PF02214"/>
    </source>
</evidence>
<evidence type="ECO:0000256" key="1">
    <source>
        <dbReference type="ARBA" id="ARBA00004236"/>
    </source>
</evidence>
<evidence type="ECO:0000259" key="8">
    <source>
        <dbReference type="Pfam" id="PF23110"/>
    </source>
</evidence>
<dbReference type="Pfam" id="PF02214">
    <property type="entry name" value="BTB_2"/>
    <property type="match status" value="1"/>
</dbReference>
<dbReference type="PANTHER" id="PTHR14499:SF136">
    <property type="entry name" value="GH08630P"/>
    <property type="match status" value="1"/>
</dbReference>
<dbReference type="InterPro" id="IPR003131">
    <property type="entry name" value="T1-type_BTB"/>
</dbReference>
<feature type="domain" description="KCTD8/12/16 H1" evidence="8">
    <location>
        <begin position="142"/>
        <end position="261"/>
    </location>
</feature>
<feature type="domain" description="Potassium channel tetramerisation-type BTB" evidence="7">
    <location>
        <begin position="15"/>
        <end position="104"/>
    </location>
</feature>
<dbReference type="AlphaFoldDB" id="A0AAN8P917"/>
<dbReference type="Pfam" id="PF23110">
    <property type="entry name" value="H1_KCTD8_12_16"/>
    <property type="match status" value="1"/>
</dbReference>
<reference evidence="9 10" key="1">
    <citation type="submission" date="2024-01" db="EMBL/GenBank/DDBJ databases">
        <title>The genome of the rayed Mediterranean limpet Patella caerulea (Linnaeus, 1758).</title>
        <authorList>
            <person name="Anh-Thu Weber A."/>
            <person name="Halstead-Nussloch G."/>
        </authorList>
    </citation>
    <scope>NUCLEOTIDE SEQUENCE [LARGE SCALE GENOMIC DNA]</scope>
    <source>
        <strain evidence="9">AATW-2023a</strain>
        <tissue evidence="9">Whole specimen</tissue>
    </source>
</reference>
<dbReference type="SUPFAM" id="SSF54695">
    <property type="entry name" value="POZ domain"/>
    <property type="match status" value="1"/>
</dbReference>
<sequence>MSCKTNSTDKSEILELNVGGVFYTTTLDTLCKEPTGLLAQTFSPESSTNNLLRDSKGKYFIDRDGVLFRYVLDYLRNLKIVLPENFQEKERLKLEAEYFQLPEMLKGLLMTASSSQLSPLSAACLTGYSPANIPISSGKPPGYISIGYRGTFAFGRDGLADVKFRKLSRIIVSGKVSLCQEVFKETLNESRDPDRGGLDRYTARYFLKHTFLEQAFDALQEEGFVMVGSAASGTNGAGEMKPGLDTEEAKWQHYNEFVFERR</sequence>
<keyword evidence="10" id="KW-1185">Reference proteome</keyword>
<keyword evidence="3" id="KW-1003">Cell membrane</keyword>
<evidence type="ECO:0000256" key="2">
    <source>
        <dbReference type="ARBA" id="ARBA00004487"/>
    </source>
</evidence>
<dbReference type="GO" id="GO:0005886">
    <property type="term" value="C:plasma membrane"/>
    <property type="evidence" value="ECO:0007669"/>
    <property type="project" value="UniProtKB-SubCell"/>
</dbReference>
<dbReference type="PANTHER" id="PTHR14499">
    <property type="entry name" value="POTASSIUM CHANNEL TETRAMERIZATION DOMAIN-CONTAINING"/>
    <property type="match status" value="1"/>
</dbReference>
<evidence type="ECO:0000256" key="4">
    <source>
        <dbReference type="ARBA" id="ARBA00022553"/>
    </source>
</evidence>
<protein>
    <submittedName>
        <fullName evidence="9">Uncharacterized protein</fullName>
    </submittedName>
</protein>
<name>A0AAN8P917_PATCE</name>
<dbReference type="Proteomes" id="UP001347796">
    <property type="component" value="Unassembled WGS sequence"/>
</dbReference>
<proteinExistence type="predicted"/>
<dbReference type="Gene3D" id="3.30.710.10">
    <property type="entry name" value="Potassium Channel Kv1.1, Chain A"/>
    <property type="match status" value="1"/>
</dbReference>
<dbReference type="InterPro" id="IPR057093">
    <property type="entry name" value="H1_KCTD8_12_16"/>
</dbReference>
<keyword evidence="4" id="KW-0597">Phosphoprotein</keyword>
<keyword evidence="5" id="KW-0472">Membrane</keyword>
<dbReference type="InterPro" id="IPR011333">
    <property type="entry name" value="SKP1/BTB/POZ_sf"/>
</dbReference>
<evidence type="ECO:0000256" key="5">
    <source>
        <dbReference type="ARBA" id="ARBA00023136"/>
    </source>
</evidence>
<evidence type="ECO:0000313" key="9">
    <source>
        <dbReference type="EMBL" id="KAK6173607.1"/>
    </source>
</evidence>
<keyword evidence="6" id="KW-0966">Cell projection</keyword>
<evidence type="ECO:0000256" key="3">
    <source>
        <dbReference type="ARBA" id="ARBA00022475"/>
    </source>
</evidence>
<evidence type="ECO:0000313" key="10">
    <source>
        <dbReference type="Proteomes" id="UP001347796"/>
    </source>
</evidence>
<dbReference type="GO" id="GO:0043005">
    <property type="term" value="C:neuron projection"/>
    <property type="evidence" value="ECO:0007669"/>
    <property type="project" value="UniProtKB-SubCell"/>
</dbReference>
<evidence type="ECO:0000256" key="6">
    <source>
        <dbReference type="ARBA" id="ARBA00023273"/>
    </source>
</evidence>
<organism evidence="9 10">
    <name type="scientific">Patella caerulea</name>
    <name type="common">Rayed Mediterranean limpet</name>
    <dbReference type="NCBI Taxonomy" id="87958"/>
    <lineage>
        <taxon>Eukaryota</taxon>
        <taxon>Metazoa</taxon>
        <taxon>Spiralia</taxon>
        <taxon>Lophotrochozoa</taxon>
        <taxon>Mollusca</taxon>
        <taxon>Gastropoda</taxon>
        <taxon>Patellogastropoda</taxon>
        <taxon>Patelloidea</taxon>
        <taxon>Patellidae</taxon>
        <taxon>Patella</taxon>
    </lineage>
</organism>